<feature type="compositionally biased region" description="Basic and acidic residues" evidence="1">
    <location>
        <begin position="81"/>
        <end position="99"/>
    </location>
</feature>
<dbReference type="Proteomes" id="UP000266841">
    <property type="component" value="Unassembled WGS sequence"/>
</dbReference>
<name>K0R7B6_THAOC</name>
<evidence type="ECO:0000313" key="2">
    <source>
        <dbReference type="EMBL" id="EJK47944.1"/>
    </source>
</evidence>
<evidence type="ECO:0000313" key="3">
    <source>
        <dbReference type="Proteomes" id="UP000266841"/>
    </source>
</evidence>
<protein>
    <submittedName>
        <fullName evidence="2">Uncharacterized protein</fullName>
    </submittedName>
</protein>
<evidence type="ECO:0000256" key="1">
    <source>
        <dbReference type="SAM" id="MobiDB-lite"/>
    </source>
</evidence>
<accession>K0R7B6</accession>
<comment type="caution">
    <text evidence="2">The sequence shown here is derived from an EMBL/GenBank/DDBJ whole genome shotgun (WGS) entry which is preliminary data.</text>
</comment>
<organism evidence="2 3">
    <name type="scientific">Thalassiosira oceanica</name>
    <name type="common">Marine diatom</name>
    <dbReference type="NCBI Taxonomy" id="159749"/>
    <lineage>
        <taxon>Eukaryota</taxon>
        <taxon>Sar</taxon>
        <taxon>Stramenopiles</taxon>
        <taxon>Ochrophyta</taxon>
        <taxon>Bacillariophyta</taxon>
        <taxon>Coscinodiscophyceae</taxon>
        <taxon>Thalassiosirophycidae</taxon>
        <taxon>Thalassiosirales</taxon>
        <taxon>Thalassiosiraceae</taxon>
        <taxon>Thalassiosira</taxon>
    </lineage>
</organism>
<feature type="region of interest" description="Disordered" evidence="1">
    <location>
        <begin position="57"/>
        <end position="125"/>
    </location>
</feature>
<keyword evidence="3" id="KW-1185">Reference proteome</keyword>
<feature type="compositionally biased region" description="Polar residues" evidence="1">
    <location>
        <begin position="57"/>
        <end position="75"/>
    </location>
</feature>
<reference evidence="2 3" key="1">
    <citation type="journal article" date="2012" name="Genome Biol.">
        <title>Genome and low-iron response of an oceanic diatom adapted to chronic iron limitation.</title>
        <authorList>
            <person name="Lommer M."/>
            <person name="Specht M."/>
            <person name="Roy A.S."/>
            <person name="Kraemer L."/>
            <person name="Andreson R."/>
            <person name="Gutowska M.A."/>
            <person name="Wolf J."/>
            <person name="Bergner S.V."/>
            <person name="Schilhabel M.B."/>
            <person name="Klostermeier U.C."/>
            <person name="Beiko R.G."/>
            <person name="Rosenstiel P."/>
            <person name="Hippler M."/>
            <person name="Laroche J."/>
        </authorList>
    </citation>
    <scope>NUCLEOTIDE SEQUENCE [LARGE SCALE GENOMIC DNA]</scope>
    <source>
        <strain evidence="2 3">CCMP1005</strain>
    </source>
</reference>
<gene>
    <name evidence="2" type="ORF">THAOC_33299</name>
</gene>
<proteinExistence type="predicted"/>
<dbReference type="EMBL" id="AGNL01046443">
    <property type="protein sequence ID" value="EJK47944.1"/>
    <property type="molecule type" value="Genomic_DNA"/>
</dbReference>
<feature type="non-terminal residue" evidence="2">
    <location>
        <position position="208"/>
    </location>
</feature>
<sequence>MSLERLLMCAVRVANFGNEPKFGPLLTCAILGKKQKHPLSFQHRFLDEAGRRTLASCRQTPIPTKSQRQAGLTVSHQRRRPATDGDVRDEGSRVRRVEDNSAPAADRAMADVSPPPADADDYGEYWLSSNPKAYAPHPEEPFPDCDVFRGLLEKYWKPSKPPSGARIGKKAMHKMFNKELKKRKRMVARVFHEYIYAKTAPGEGDDAS</sequence>
<dbReference type="AlphaFoldDB" id="K0R7B6"/>